<accession>K0S1N4</accession>
<organism evidence="2 3">
    <name type="scientific">Thalassiosira oceanica</name>
    <name type="common">Marine diatom</name>
    <dbReference type="NCBI Taxonomy" id="159749"/>
    <lineage>
        <taxon>Eukaryota</taxon>
        <taxon>Sar</taxon>
        <taxon>Stramenopiles</taxon>
        <taxon>Ochrophyta</taxon>
        <taxon>Bacillariophyta</taxon>
        <taxon>Coscinodiscophyceae</taxon>
        <taxon>Thalassiosirophycidae</taxon>
        <taxon>Thalassiosirales</taxon>
        <taxon>Thalassiosiraceae</taxon>
        <taxon>Thalassiosira</taxon>
    </lineage>
</organism>
<reference evidence="2 3" key="1">
    <citation type="journal article" date="2012" name="Genome Biol.">
        <title>Genome and low-iron response of an oceanic diatom adapted to chronic iron limitation.</title>
        <authorList>
            <person name="Lommer M."/>
            <person name="Specht M."/>
            <person name="Roy A.S."/>
            <person name="Kraemer L."/>
            <person name="Andreson R."/>
            <person name="Gutowska M.A."/>
            <person name="Wolf J."/>
            <person name="Bergner S.V."/>
            <person name="Schilhabel M.B."/>
            <person name="Klostermeier U.C."/>
            <person name="Beiko R.G."/>
            <person name="Rosenstiel P."/>
            <person name="Hippler M."/>
            <person name="Laroche J."/>
        </authorList>
    </citation>
    <scope>NUCLEOTIDE SEQUENCE [LARGE SCALE GENOMIC DNA]</scope>
    <source>
        <strain evidence="2 3">CCMP1005</strain>
    </source>
</reference>
<keyword evidence="3" id="KW-1185">Reference proteome</keyword>
<protein>
    <submittedName>
        <fullName evidence="2">Uncharacterized protein</fullName>
    </submittedName>
</protein>
<sequence length="121" mass="12732">LSFAFSDSSSATLARSSATSATPPSWDDFSLFAVPSSAIRADAPARSPALHFSVPEDALWLDYSTEMRQTRDSRDLAGSAPSARLPQMLPAPFDSSTSHSAHSSDPPGPGPEVSQMRGVPI</sequence>
<proteinExistence type="predicted"/>
<dbReference type="AlphaFoldDB" id="K0S1N4"/>
<dbReference type="Proteomes" id="UP000266841">
    <property type="component" value="Unassembled WGS sequence"/>
</dbReference>
<feature type="non-terminal residue" evidence="2">
    <location>
        <position position="1"/>
    </location>
</feature>
<comment type="caution">
    <text evidence="2">The sequence shown here is derived from an EMBL/GenBank/DDBJ whole genome shotgun (WGS) entry which is preliminary data.</text>
</comment>
<evidence type="ECO:0000256" key="1">
    <source>
        <dbReference type="SAM" id="MobiDB-lite"/>
    </source>
</evidence>
<feature type="compositionally biased region" description="Low complexity" evidence="1">
    <location>
        <begin position="95"/>
        <end position="104"/>
    </location>
</feature>
<gene>
    <name evidence="2" type="ORF">THAOC_27911</name>
</gene>
<dbReference type="EMBL" id="AGNL01039248">
    <property type="protein sequence ID" value="EJK52782.1"/>
    <property type="molecule type" value="Genomic_DNA"/>
</dbReference>
<name>K0S1N4_THAOC</name>
<evidence type="ECO:0000313" key="3">
    <source>
        <dbReference type="Proteomes" id="UP000266841"/>
    </source>
</evidence>
<evidence type="ECO:0000313" key="2">
    <source>
        <dbReference type="EMBL" id="EJK52782.1"/>
    </source>
</evidence>
<feature type="region of interest" description="Disordered" evidence="1">
    <location>
        <begin position="1"/>
        <end position="25"/>
    </location>
</feature>
<feature type="region of interest" description="Disordered" evidence="1">
    <location>
        <begin position="70"/>
        <end position="121"/>
    </location>
</feature>